<name>X0X284_9ZZZZ</name>
<evidence type="ECO:0008006" key="3">
    <source>
        <dbReference type="Google" id="ProtNLM"/>
    </source>
</evidence>
<keyword evidence="1" id="KW-0175">Coiled coil</keyword>
<dbReference type="Pfam" id="PF11932">
    <property type="entry name" value="DUF3450"/>
    <property type="match status" value="1"/>
</dbReference>
<evidence type="ECO:0000256" key="1">
    <source>
        <dbReference type="SAM" id="Coils"/>
    </source>
</evidence>
<feature type="coiled-coil region" evidence="1">
    <location>
        <begin position="89"/>
        <end position="116"/>
    </location>
</feature>
<dbReference type="InterPro" id="IPR016866">
    <property type="entry name" value="UCP028069"/>
</dbReference>
<organism evidence="2">
    <name type="scientific">marine sediment metagenome</name>
    <dbReference type="NCBI Taxonomy" id="412755"/>
    <lineage>
        <taxon>unclassified sequences</taxon>
        <taxon>metagenomes</taxon>
        <taxon>ecological metagenomes</taxon>
    </lineage>
</organism>
<dbReference type="AlphaFoldDB" id="X0X284"/>
<protein>
    <recommendedName>
        <fullName evidence="3">DUF3450 domain-containing protein</fullName>
    </recommendedName>
</protein>
<proteinExistence type="predicted"/>
<gene>
    <name evidence="2" type="ORF">S01H1_71898</name>
</gene>
<evidence type="ECO:0000313" key="2">
    <source>
        <dbReference type="EMBL" id="GAG30758.1"/>
    </source>
</evidence>
<reference evidence="2" key="1">
    <citation type="journal article" date="2014" name="Front. Microbiol.">
        <title>High frequency of phylogenetically diverse reductive dehalogenase-homologous genes in deep subseafloor sedimentary metagenomes.</title>
        <authorList>
            <person name="Kawai M."/>
            <person name="Futagami T."/>
            <person name="Toyoda A."/>
            <person name="Takaki Y."/>
            <person name="Nishi S."/>
            <person name="Hori S."/>
            <person name="Arai W."/>
            <person name="Tsubouchi T."/>
            <person name="Morono Y."/>
            <person name="Uchiyama I."/>
            <person name="Ito T."/>
            <person name="Fujiyama A."/>
            <person name="Inagaki F."/>
            <person name="Takami H."/>
        </authorList>
    </citation>
    <scope>NUCLEOTIDE SEQUENCE</scope>
    <source>
        <strain evidence="2">Expedition CK06-06</strain>
    </source>
</reference>
<dbReference type="EMBL" id="BARS01047905">
    <property type="protein sequence ID" value="GAG30758.1"/>
    <property type="molecule type" value="Genomic_DNA"/>
</dbReference>
<dbReference type="PIRSF" id="PIRSF028069">
    <property type="entry name" value="UCP028069"/>
    <property type="match status" value="1"/>
</dbReference>
<accession>X0X284</accession>
<sequence length="243" mass="27130">MPNGVLASVAGTMGAVWLLTGATAIAQEGQAKAPAGKETLDRTFGVRSGGDDEAAEVQKRVDAISDETDDLLAQYRTVLKQIDSIGIYNQQMRKLVASQEAELVSLENQLARVQGVGRSVTPLMLIMIDAIETFVALDVPFLIEERTERIVELRKLMTRADVTNAEKYRQIMEAYQIENEYGRTIESYRGAVELAGRETTVDFLRFGRISLVYQSLDQADSGVWNRETRSWDRLDSSYRSAIR</sequence>
<comment type="caution">
    <text evidence="2">The sequence shown here is derived from an EMBL/GenBank/DDBJ whole genome shotgun (WGS) entry which is preliminary data.</text>
</comment>
<feature type="non-terminal residue" evidence="2">
    <location>
        <position position="243"/>
    </location>
</feature>